<name>A0A1G9J2S2_9BACT</name>
<dbReference type="InterPro" id="IPR038636">
    <property type="entry name" value="Wzi_sf"/>
</dbReference>
<proteinExistence type="predicted"/>
<gene>
    <name evidence="1" type="ORF">SAMN05421823_105181</name>
</gene>
<dbReference type="AlphaFoldDB" id="A0A1G9J2S2"/>
<dbReference type="STRING" id="1075417.SAMN05421823_105181"/>
<reference evidence="1 2" key="1">
    <citation type="submission" date="2016-10" db="EMBL/GenBank/DDBJ databases">
        <authorList>
            <person name="de Groot N.N."/>
        </authorList>
    </citation>
    <scope>NUCLEOTIDE SEQUENCE [LARGE SCALE GENOMIC DNA]</scope>
    <source>
        <strain evidence="1 2">DSM 25186</strain>
    </source>
</reference>
<evidence type="ECO:0000313" key="1">
    <source>
        <dbReference type="EMBL" id="SDL31641.1"/>
    </source>
</evidence>
<protein>
    <submittedName>
        <fullName evidence="1">Capsule assembly protein Wzi</fullName>
    </submittedName>
</protein>
<keyword evidence="2" id="KW-1185">Reference proteome</keyword>
<evidence type="ECO:0000313" key="2">
    <source>
        <dbReference type="Proteomes" id="UP000198510"/>
    </source>
</evidence>
<sequence length="494" mass="54644">MLIRKVCTLLLTGAGWFGMVGGMQAQGLDSLQVSLATTVTAATQAYQPLWLVSNQYGALADRQLDLSSHLRITNAHFLGGYDGARSKVNTQTGLIGGGPPQQGFAVRYGLDLYNNAAFRHTFLQEAYVKLSFRRWEVRGGLFRETIGEVDPVLSSGSLNISGNALPVPQVGLAVVEYTEVPYTGGLLQFKGGLSHGWLGTNRWYKHAFLHEKYGFLRLNRPTYAVYGGLHHYALWGGMAADAEPQEATAGYSTLHNYGVAVFPRPQSGVDHRAIIEFGGDYKADFGTFHLYHQTPYEVSQGMKLLTPDQLTGVSFTPNQADAVLKRVVVEFIYTRHMANRVYYNDHKYRTGWEYEDRVLGNPLLTNRMRASHYFPAFVPFDWSGAGGVVPGNANIVNPKVAGIHTGAQYRLGTLFTAQTRLTLVQNYGQNERSPFYQTTQCYTVQEVTYQHEPLGLAVSGAIGCDLGQLTRNVGVRLTVKKQLFPSSLFFSNGR</sequence>
<dbReference type="InterPro" id="IPR026950">
    <property type="entry name" value="Caps_assemb_Wzi"/>
</dbReference>
<dbReference type="Gene3D" id="2.40.160.130">
    <property type="entry name" value="Capsule assembly protein Wzi"/>
    <property type="match status" value="1"/>
</dbReference>
<accession>A0A1G9J2S2</accession>
<dbReference type="OrthoDB" id="596512at2"/>
<dbReference type="EMBL" id="FNFO01000005">
    <property type="protein sequence ID" value="SDL31641.1"/>
    <property type="molecule type" value="Genomic_DNA"/>
</dbReference>
<organism evidence="1 2">
    <name type="scientific">Catalinimonas alkaloidigena</name>
    <dbReference type="NCBI Taxonomy" id="1075417"/>
    <lineage>
        <taxon>Bacteria</taxon>
        <taxon>Pseudomonadati</taxon>
        <taxon>Bacteroidota</taxon>
        <taxon>Cytophagia</taxon>
        <taxon>Cytophagales</taxon>
        <taxon>Catalimonadaceae</taxon>
        <taxon>Catalinimonas</taxon>
    </lineage>
</organism>
<dbReference type="Proteomes" id="UP000198510">
    <property type="component" value="Unassembled WGS sequence"/>
</dbReference>
<dbReference type="Pfam" id="PF14052">
    <property type="entry name" value="Caps_assemb_Wzi"/>
    <property type="match status" value="1"/>
</dbReference>
<dbReference type="RefSeq" id="WP_089683217.1">
    <property type="nucleotide sequence ID" value="NZ_FNFO01000005.1"/>
</dbReference>